<keyword evidence="4 9" id="KW-0547">Nucleotide-binding</keyword>
<feature type="short sequence motif" description="'HIGH' region" evidence="9">
    <location>
        <begin position="67"/>
        <end position="77"/>
    </location>
</feature>
<dbReference type="Gene3D" id="3.10.20.590">
    <property type="match status" value="1"/>
</dbReference>
<dbReference type="Proteomes" id="UP000507954">
    <property type="component" value="Unassembled WGS sequence"/>
</dbReference>
<name>A0A508WYX5_9HYPH</name>
<dbReference type="AlphaFoldDB" id="A0A508WYX5"/>
<dbReference type="NCBIfam" id="TIGR00396">
    <property type="entry name" value="leuS_bact"/>
    <property type="match status" value="1"/>
</dbReference>
<dbReference type="PRINTS" id="PR00985">
    <property type="entry name" value="TRNASYNTHLEU"/>
</dbReference>
<evidence type="ECO:0000259" key="14">
    <source>
        <dbReference type="Pfam" id="PF13603"/>
    </source>
</evidence>
<dbReference type="EC" id="6.1.1.4" evidence="9"/>
<dbReference type="CDD" id="cd07958">
    <property type="entry name" value="Anticodon_Ia_Leu_BEm"/>
    <property type="match status" value="1"/>
</dbReference>
<dbReference type="EMBL" id="CABFNB010000109">
    <property type="protein sequence ID" value="VTZ62566.1"/>
    <property type="molecule type" value="Genomic_DNA"/>
</dbReference>
<gene>
    <name evidence="9 15" type="primary">leuS</name>
    <name evidence="15" type="ORF">EMEDMD4_420005</name>
</gene>
<evidence type="ECO:0000313" key="15">
    <source>
        <dbReference type="EMBL" id="VTZ62566.1"/>
    </source>
</evidence>
<evidence type="ECO:0000259" key="11">
    <source>
        <dbReference type="Pfam" id="PF00133"/>
    </source>
</evidence>
<dbReference type="InterPro" id="IPR014729">
    <property type="entry name" value="Rossmann-like_a/b/a_fold"/>
</dbReference>
<dbReference type="PANTHER" id="PTHR43740:SF2">
    <property type="entry name" value="LEUCINE--TRNA LIGASE, MITOCHONDRIAL"/>
    <property type="match status" value="1"/>
</dbReference>
<dbReference type="PROSITE" id="PS00178">
    <property type="entry name" value="AA_TRNA_LIGASE_I"/>
    <property type="match status" value="1"/>
</dbReference>
<organism evidence="15">
    <name type="scientific">Sinorhizobium medicae</name>
    <dbReference type="NCBI Taxonomy" id="110321"/>
    <lineage>
        <taxon>Bacteria</taxon>
        <taxon>Pseudomonadati</taxon>
        <taxon>Pseudomonadota</taxon>
        <taxon>Alphaproteobacteria</taxon>
        <taxon>Hyphomicrobiales</taxon>
        <taxon>Rhizobiaceae</taxon>
        <taxon>Sinorhizobium/Ensifer group</taxon>
        <taxon>Sinorhizobium</taxon>
    </lineage>
</organism>
<keyword evidence="3 9" id="KW-0436">Ligase</keyword>
<dbReference type="InterPro" id="IPR013155">
    <property type="entry name" value="M/V/L/I-tRNA-synth_anticd-bd"/>
</dbReference>
<dbReference type="Pfam" id="PF08264">
    <property type="entry name" value="Anticodon_1"/>
    <property type="match status" value="1"/>
</dbReference>
<evidence type="ECO:0000256" key="4">
    <source>
        <dbReference type="ARBA" id="ARBA00022741"/>
    </source>
</evidence>
<dbReference type="InterPro" id="IPR001412">
    <property type="entry name" value="aa-tRNA-synth_I_CS"/>
</dbReference>
<evidence type="ECO:0000256" key="9">
    <source>
        <dbReference type="HAMAP-Rule" id="MF_00049"/>
    </source>
</evidence>
<feature type="domain" description="Methionyl/Leucyl tRNA synthetase" evidence="13">
    <location>
        <begin position="62"/>
        <end position="196"/>
    </location>
</feature>
<sequence>MVKVTQLSRAGARAPQNFRNIDKDMATERYNPRDAEPRWQQQWEAGKIFETKNDDPREKYYVLEMFPYPSGRIHMGHVRNYTMGDVVARYKRARGFNVLHPMGWDAFGMPAENAAMERGVHPASWTYQNIASMKAQLKVMGLSLDWSREFATCDPEYYQRQQHLFLDFLEKGLVYRKQSKVNWDPVDNTVLANEQVIDGRGWRSGALVEQRELTQWFFRITDFSQDLLDSLDTLDEWPEKVRLMQKNWIGRSEGLSVRWELDPATVPGEEKELTVYTTRPDTLFGASFLAISADHPLARDAAAKSAEIEAFCEECRRAGTSLAALETAEKMGIDTGIRARHPFDPDWELPVYVANFVLMDYGTGAIFGCPSGDQRDLDFARKYGLPVVPVVMPKDADPQTFTIGDEAYVGDGVMINSRFLDGLSTEEAFETIATRLEKDLLNGTPRAERKVNFRLRDWGISRQRYWGCPIPVIHCDDCGVVPVPKTDLPVTLPPDVTFDKPGNPLDRHPTWRHVACPQCGKDARRETDTMDTFVDSSWYFTRFTAPWEDGPTDPKAANHWLPVDQYIGGIEHAILHLLYSRFFTRAMKATGHVALDEPFKGLFTQGMVVHETYSRGEGAQREWITPAEIRIEEADGQRRAVHIETSEEIAIGSIEKMSKSKKNVVDPDDIIASYGADTARFFVLSDSPPDRDVIWSEAGVEGAHRFVQRVWRLLSEAAEGLSAAEAAPAREGEGLAVSQAAHRTLKAVEADYDKLAFNKAVARIYELVNTLAAPLAQIAAGKADQALTAAVKDAAGILISLIAPMMPHLAEECWRAIGGKGLIAERPWPKFDATLVVENEITLPVQINGKKRADLTIARDADQSAIESAVLALDVVKTALNGSNPKKIIVVPQRIVNVVV</sequence>
<proteinExistence type="inferred from homology"/>
<comment type="catalytic activity">
    <reaction evidence="8 9">
        <text>tRNA(Leu) + L-leucine + ATP = L-leucyl-tRNA(Leu) + AMP + diphosphate</text>
        <dbReference type="Rhea" id="RHEA:11688"/>
        <dbReference type="Rhea" id="RHEA-COMP:9613"/>
        <dbReference type="Rhea" id="RHEA-COMP:9622"/>
        <dbReference type="ChEBI" id="CHEBI:30616"/>
        <dbReference type="ChEBI" id="CHEBI:33019"/>
        <dbReference type="ChEBI" id="CHEBI:57427"/>
        <dbReference type="ChEBI" id="CHEBI:78442"/>
        <dbReference type="ChEBI" id="CHEBI:78494"/>
        <dbReference type="ChEBI" id="CHEBI:456215"/>
        <dbReference type="EC" id="6.1.1.4"/>
    </reaction>
</comment>
<evidence type="ECO:0000256" key="1">
    <source>
        <dbReference type="ARBA" id="ARBA00005594"/>
    </source>
</evidence>
<dbReference type="GO" id="GO:0006429">
    <property type="term" value="P:leucyl-tRNA aminoacylation"/>
    <property type="evidence" value="ECO:0007669"/>
    <property type="project" value="UniProtKB-UniRule"/>
</dbReference>
<dbReference type="SUPFAM" id="SSF52374">
    <property type="entry name" value="Nucleotidylyl transferase"/>
    <property type="match status" value="1"/>
</dbReference>
<feature type="domain" description="Leucyl-tRNA synthetase editing" evidence="14">
    <location>
        <begin position="246"/>
        <end position="436"/>
    </location>
</feature>
<feature type="domain" description="Aminoacyl-tRNA synthetase class Ia" evidence="11">
    <location>
        <begin position="455"/>
        <end position="611"/>
    </location>
</feature>
<dbReference type="GO" id="GO:0004823">
    <property type="term" value="F:leucine-tRNA ligase activity"/>
    <property type="evidence" value="ECO:0007669"/>
    <property type="project" value="UniProtKB-UniRule"/>
</dbReference>
<feature type="binding site" evidence="9">
    <location>
        <position position="659"/>
    </location>
    <ligand>
        <name>ATP</name>
        <dbReference type="ChEBI" id="CHEBI:30616"/>
    </ligand>
</feature>
<dbReference type="Pfam" id="PF13603">
    <property type="entry name" value="tRNA-synt_1_2"/>
    <property type="match status" value="1"/>
</dbReference>
<dbReference type="InterPro" id="IPR002300">
    <property type="entry name" value="aa-tRNA-synth_Ia"/>
</dbReference>
<dbReference type="Pfam" id="PF09334">
    <property type="entry name" value="tRNA-synt_1g"/>
    <property type="match status" value="1"/>
</dbReference>
<dbReference type="Gene3D" id="1.10.730.10">
    <property type="entry name" value="Isoleucyl-tRNA Synthetase, Domain 1"/>
    <property type="match status" value="2"/>
</dbReference>
<evidence type="ECO:0000256" key="5">
    <source>
        <dbReference type="ARBA" id="ARBA00022840"/>
    </source>
</evidence>
<evidence type="ECO:0000259" key="12">
    <source>
        <dbReference type="Pfam" id="PF08264"/>
    </source>
</evidence>
<dbReference type="GO" id="GO:0005524">
    <property type="term" value="F:ATP binding"/>
    <property type="evidence" value="ECO:0007669"/>
    <property type="project" value="UniProtKB-UniRule"/>
</dbReference>
<dbReference type="Gene3D" id="3.40.50.620">
    <property type="entry name" value="HUPs"/>
    <property type="match status" value="2"/>
</dbReference>
<evidence type="ECO:0000256" key="10">
    <source>
        <dbReference type="RuleBase" id="RU363035"/>
    </source>
</evidence>
<evidence type="ECO:0000256" key="6">
    <source>
        <dbReference type="ARBA" id="ARBA00022917"/>
    </source>
</evidence>
<keyword evidence="2 9" id="KW-0963">Cytoplasm</keyword>
<dbReference type="GO" id="GO:0005829">
    <property type="term" value="C:cytosol"/>
    <property type="evidence" value="ECO:0007669"/>
    <property type="project" value="TreeGrafter"/>
</dbReference>
<keyword evidence="6 9" id="KW-0648">Protein biosynthesis</keyword>
<protein>
    <recommendedName>
        <fullName evidence="9">Leucine--tRNA ligase</fullName>
        <ecNumber evidence="9">6.1.1.4</ecNumber>
    </recommendedName>
    <alternativeName>
        <fullName evidence="9">Leucyl-tRNA synthetase</fullName>
        <shortName evidence="9">LeuRS</shortName>
    </alternativeName>
</protein>
<keyword evidence="5 9" id="KW-0067">ATP-binding</keyword>
<feature type="domain" description="Methionyl/Valyl/Leucyl/Isoleucyl-tRNA synthetase anticodon-binding" evidence="12">
    <location>
        <begin position="741"/>
        <end position="864"/>
    </location>
</feature>
<accession>A0A508WYX5</accession>
<keyword evidence="7 9" id="KW-0030">Aminoacyl-tRNA synthetase</keyword>
<dbReference type="HAMAP" id="MF_00049_B">
    <property type="entry name" value="Leu_tRNA_synth_B"/>
    <property type="match status" value="1"/>
</dbReference>
<dbReference type="InterPro" id="IPR025709">
    <property type="entry name" value="Leu_tRNA-synth_edit"/>
</dbReference>
<dbReference type="InterPro" id="IPR009080">
    <property type="entry name" value="tRNAsynth_Ia_anticodon-bd"/>
</dbReference>
<dbReference type="Gene3D" id="3.90.740.10">
    <property type="entry name" value="Valyl/Leucyl/Isoleucyl-tRNA synthetase, editing domain"/>
    <property type="match status" value="1"/>
</dbReference>
<evidence type="ECO:0000256" key="7">
    <source>
        <dbReference type="ARBA" id="ARBA00023146"/>
    </source>
</evidence>
<dbReference type="PANTHER" id="PTHR43740">
    <property type="entry name" value="LEUCYL-TRNA SYNTHETASE"/>
    <property type="match status" value="1"/>
</dbReference>
<dbReference type="InterPro" id="IPR009008">
    <property type="entry name" value="Val/Leu/Ile-tRNA-synth_edit"/>
</dbReference>
<dbReference type="CDD" id="cd00812">
    <property type="entry name" value="LeuRS_core"/>
    <property type="match status" value="1"/>
</dbReference>
<evidence type="ECO:0000259" key="13">
    <source>
        <dbReference type="Pfam" id="PF09334"/>
    </source>
</evidence>
<dbReference type="Pfam" id="PF00133">
    <property type="entry name" value="tRNA-synt_1"/>
    <property type="match status" value="2"/>
</dbReference>
<dbReference type="InterPro" id="IPR002302">
    <property type="entry name" value="Leu-tRNA-ligase"/>
</dbReference>
<dbReference type="Gene3D" id="2.20.28.290">
    <property type="match status" value="1"/>
</dbReference>
<feature type="short sequence motif" description="'KMSKS' region" evidence="9">
    <location>
        <begin position="656"/>
        <end position="660"/>
    </location>
</feature>
<dbReference type="GO" id="GO:0002161">
    <property type="term" value="F:aminoacyl-tRNA deacylase activity"/>
    <property type="evidence" value="ECO:0007669"/>
    <property type="project" value="InterPro"/>
</dbReference>
<dbReference type="InterPro" id="IPR015413">
    <property type="entry name" value="Methionyl/Leucyl_tRNA_Synth"/>
</dbReference>
<comment type="similarity">
    <text evidence="1 9 10">Belongs to the class-I aminoacyl-tRNA synthetase family.</text>
</comment>
<dbReference type="SUPFAM" id="SSF50677">
    <property type="entry name" value="ValRS/IleRS/LeuRS editing domain"/>
    <property type="match status" value="1"/>
</dbReference>
<dbReference type="SUPFAM" id="SSF47323">
    <property type="entry name" value="Anticodon-binding domain of a subclass of class I aminoacyl-tRNA synthetases"/>
    <property type="match status" value="1"/>
</dbReference>
<evidence type="ECO:0000256" key="3">
    <source>
        <dbReference type="ARBA" id="ARBA00022598"/>
    </source>
</evidence>
<feature type="domain" description="Aminoacyl-tRNA synthetase class Ia" evidence="11">
    <location>
        <begin position="655"/>
        <end position="695"/>
    </location>
</feature>
<evidence type="ECO:0000256" key="2">
    <source>
        <dbReference type="ARBA" id="ARBA00022490"/>
    </source>
</evidence>
<evidence type="ECO:0000256" key="8">
    <source>
        <dbReference type="ARBA" id="ARBA00047469"/>
    </source>
</evidence>
<comment type="subcellular location">
    <subcellularLocation>
        <location evidence="9">Cytoplasm</location>
    </subcellularLocation>
</comment>
<dbReference type="FunFam" id="1.10.730.10:FF:000002">
    <property type="entry name" value="Leucine--tRNA ligase"/>
    <property type="match status" value="1"/>
</dbReference>
<reference evidence="15" key="1">
    <citation type="submission" date="2019-06" db="EMBL/GenBank/DDBJ databases">
        <authorList>
            <person name="Le Quere A."/>
            <person name="Colella S."/>
        </authorList>
    </citation>
    <scope>NUCLEOTIDE SEQUENCE</scope>
    <source>
        <strain evidence="15">EmedicaeMD41</strain>
    </source>
</reference>
<dbReference type="FunFam" id="3.40.50.620:FF:000003">
    <property type="entry name" value="Leucine--tRNA ligase"/>
    <property type="match status" value="1"/>
</dbReference>